<dbReference type="Gene3D" id="3.40.50.720">
    <property type="entry name" value="NAD(P)-binding Rossmann-like Domain"/>
    <property type="match status" value="2"/>
</dbReference>
<evidence type="ECO:0000313" key="5">
    <source>
        <dbReference type="Proteomes" id="UP000608530"/>
    </source>
</evidence>
<dbReference type="GO" id="GO:0005829">
    <property type="term" value="C:cytosol"/>
    <property type="evidence" value="ECO:0007669"/>
    <property type="project" value="TreeGrafter"/>
</dbReference>
<dbReference type="GO" id="GO:0030267">
    <property type="term" value="F:glyoxylate reductase (NADPH) activity"/>
    <property type="evidence" value="ECO:0007669"/>
    <property type="project" value="TreeGrafter"/>
</dbReference>
<dbReference type="Pfam" id="PF02826">
    <property type="entry name" value="2-Hacid_dh_C"/>
    <property type="match status" value="1"/>
</dbReference>
<evidence type="ECO:0000259" key="3">
    <source>
        <dbReference type="Pfam" id="PF02826"/>
    </source>
</evidence>
<keyword evidence="2" id="KW-0520">NAD</keyword>
<evidence type="ECO:0000256" key="2">
    <source>
        <dbReference type="ARBA" id="ARBA00023027"/>
    </source>
</evidence>
<dbReference type="GO" id="GO:0016618">
    <property type="term" value="F:hydroxypyruvate reductase [NAD(P)H] activity"/>
    <property type="evidence" value="ECO:0007669"/>
    <property type="project" value="TreeGrafter"/>
</dbReference>
<feature type="domain" description="D-isomer specific 2-hydroxyacid dehydrogenase NAD-binding" evidence="3">
    <location>
        <begin position="117"/>
        <end position="291"/>
    </location>
</feature>
<comment type="caution">
    <text evidence="4">The sequence shown here is derived from an EMBL/GenBank/DDBJ whole genome shotgun (WGS) entry which is preliminary data.</text>
</comment>
<keyword evidence="5" id="KW-1185">Reference proteome</keyword>
<dbReference type="InterPro" id="IPR006140">
    <property type="entry name" value="D-isomer_DH_NAD-bd"/>
</dbReference>
<dbReference type="SUPFAM" id="SSF51735">
    <property type="entry name" value="NAD(P)-binding Rossmann-fold domains"/>
    <property type="match status" value="1"/>
</dbReference>
<dbReference type="EMBL" id="JAEHOH010000014">
    <property type="protein sequence ID" value="MBK0419567.1"/>
    <property type="molecule type" value="Genomic_DNA"/>
</dbReference>
<keyword evidence="1" id="KW-0560">Oxidoreductase</keyword>
<dbReference type="AlphaFoldDB" id="A0A934UW52"/>
<gene>
    <name evidence="4" type="ORF">JD276_11025</name>
</gene>
<dbReference type="PANTHER" id="PTHR10996:SF178">
    <property type="entry name" value="2-HYDROXYACID DEHYDROGENASE YGL185C-RELATED"/>
    <property type="match status" value="1"/>
</dbReference>
<dbReference type="GO" id="GO:0051287">
    <property type="term" value="F:NAD binding"/>
    <property type="evidence" value="ECO:0007669"/>
    <property type="project" value="InterPro"/>
</dbReference>
<name>A0A934UW52_9MICO</name>
<dbReference type="Proteomes" id="UP000608530">
    <property type="component" value="Unassembled WGS sequence"/>
</dbReference>
<protein>
    <recommendedName>
        <fullName evidence="3">D-isomer specific 2-hydroxyacid dehydrogenase NAD-binding domain-containing protein</fullName>
    </recommendedName>
</protein>
<dbReference type="SUPFAM" id="SSF52283">
    <property type="entry name" value="Formate/glycerate dehydrogenase catalytic domain-like"/>
    <property type="match status" value="1"/>
</dbReference>
<dbReference type="InterPro" id="IPR050223">
    <property type="entry name" value="D-isomer_2-hydroxyacid_DH"/>
</dbReference>
<reference evidence="4" key="1">
    <citation type="submission" date="2020-12" db="EMBL/GenBank/DDBJ databases">
        <title>Leucobacter sp. CAS1, isolated from Chromium sludge.</title>
        <authorList>
            <person name="Xu Z."/>
        </authorList>
    </citation>
    <scope>NUCLEOTIDE SEQUENCE</scope>
    <source>
        <strain evidence="4">CSA1</strain>
    </source>
</reference>
<dbReference type="RefSeq" id="WP_200115709.1">
    <property type="nucleotide sequence ID" value="NZ_JAEHOH010000014.1"/>
</dbReference>
<organism evidence="4 5">
    <name type="scientific">Leucobacter chromiisoli</name>
    <dbReference type="NCBI Taxonomy" id="2796471"/>
    <lineage>
        <taxon>Bacteria</taxon>
        <taxon>Bacillati</taxon>
        <taxon>Actinomycetota</taxon>
        <taxon>Actinomycetes</taxon>
        <taxon>Micrococcales</taxon>
        <taxon>Microbacteriaceae</taxon>
        <taxon>Leucobacter</taxon>
    </lineage>
</organism>
<evidence type="ECO:0000313" key="4">
    <source>
        <dbReference type="EMBL" id="MBK0419567.1"/>
    </source>
</evidence>
<sequence>MKMQSVPVAISDDLLRFRCSGGWSAFAAREATESGMRLHRLSETNGDPELAGRIRGLLLSSDPLGAEELERFPSLAAVARFGSGMDTVDVDACAERGVAVDNAPSTVCVEMAGMVVAQVLNCLLDLPEKPARFEREGWESRYDLRRARGVSGTAVGFVGVGRIARRAAASLAALGVEPRFFSRAAADAELGVKPGGRVPLSELLAASDAVVVLSPPRAGSPALLGESEIALMQDHASLVAVSRGGVVDERAALEALGRGEIRHLVLDVFEGEPRPAPHESVTGLVQTPHSAAWGQAFAEGTLREALGKLSSALATASNEP</sequence>
<proteinExistence type="predicted"/>
<dbReference type="InterPro" id="IPR036291">
    <property type="entry name" value="NAD(P)-bd_dom_sf"/>
</dbReference>
<accession>A0A934UW52</accession>
<dbReference type="PANTHER" id="PTHR10996">
    <property type="entry name" value="2-HYDROXYACID DEHYDROGENASE-RELATED"/>
    <property type="match status" value="1"/>
</dbReference>
<evidence type="ECO:0000256" key="1">
    <source>
        <dbReference type="ARBA" id="ARBA00023002"/>
    </source>
</evidence>